<dbReference type="AlphaFoldDB" id="A0AAD8DHN3"/>
<dbReference type="EMBL" id="JARTCD010000002">
    <property type="protein sequence ID" value="KAJ8663419.1"/>
    <property type="molecule type" value="Genomic_DNA"/>
</dbReference>
<dbReference type="SUPFAM" id="SSF81901">
    <property type="entry name" value="HCP-like"/>
    <property type="match status" value="1"/>
</dbReference>
<feature type="compositionally biased region" description="Basic and acidic residues" evidence="1">
    <location>
        <begin position="73"/>
        <end position="84"/>
    </location>
</feature>
<evidence type="ECO:0000313" key="3">
    <source>
        <dbReference type="Proteomes" id="UP001234581"/>
    </source>
</evidence>
<organism evidence="2 3">
    <name type="scientific">Lichtheimia ornata</name>
    <dbReference type="NCBI Taxonomy" id="688661"/>
    <lineage>
        <taxon>Eukaryota</taxon>
        <taxon>Fungi</taxon>
        <taxon>Fungi incertae sedis</taxon>
        <taxon>Mucoromycota</taxon>
        <taxon>Mucoromycotina</taxon>
        <taxon>Mucoromycetes</taxon>
        <taxon>Mucorales</taxon>
        <taxon>Lichtheimiaceae</taxon>
        <taxon>Lichtheimia</taxon>
    </lineage>
</organism>
<comment type="caution">
    <text evidence="2">The sequence shown here is derived from an EMBL/GenBank/DDBJ whole genome shotgun (WGS) entry which is preliminary data.</text>
</comment>
<feature type="compositionally biased region" description="Polar residues" evidence="1">
    <location>
        <begin position="128"/>
        <end position="138"/>
    </location>
</feature>
<feature type="region of interest" description="Disordered" evidence="1">
    <location>
        <begin position="73"/>
        <end position="98"/>
    </location>
</feature>
<keyword evidence="3" id="KW-1185">Reference proteome</keyword>
<evidence type="ECO:0000256" key="1">
    <source>
        <dbReference type="SAM" id="MobiDB-lite"/>
    </source>
</evidence>
<dbReference type="InterPro" id="IPR011990">
    <property type="entry name" value="TPR-like_helical_dom_sf"/>
</dbReference>
<sequence>MSSSSSSKASAGATLVIPNRSTSLHIKHHQQQLSSATLQVPSTHHDVRPGWTLLRTHSAKSLDTLLSDLDRQREQCEKQDEGKSKKASSVHKLSQTLPKIFSRNSMAQYYNRAKNASMRGKRPPLPTDPSSQKPGTCTTKLYKHDGTHQERTKVVEHQNNNGPYHVEPSSMLLPPSSRIQRADSRVEIHQATIHVQPSTASIELVSHHQGDLQEGLDYFEKRDMIHATTAFKHASDSQVPVGMLLYGLALYHGWGCEACMPRGVKYVQQAIEYHVDIKCLTSTSTIMRAKVAMAMQALGILFRAGGGQFSKQTDTANALFKMAQQLDPTQDTPPPPQHPRRRNIRQSLGSSSSSSDALRLGCRGDSHHHYPITRRMSI</sequence>
<accession>A0AAD8DHN3</accession>
<dbReference type="RefSeq" id="XP_058348331.1">
    <property type="nucleotide sequence ID" value="XM_058480767.1"/>
</dbReference>
<dbReference type="GeneID" id="83208080"/>
<feature type="region of interest" description="Disordered" evidence="1">
    <location>
        <begin position="114"/>
        <end position="138"/>
    </location>
</feature>
<proteinExistence type="predicted"/>
<feature type="region of interest" description="Disordered" evidence="1">
    <location>
        <begin position="326"/>
        <end position="366"/>
    </location>
</feature>
<name>A0AAD8DHN3_9FUNG</name>
<reference evidence="2 3" key="1">
    <citation type="submission" date="2023-03" db="EMBL/GenBank/DDBJ databases">
        <title>Genome sequence of Lichtheimia ornata CBS 291.66.</title>
        <authorList>
            <person name="Mohabir J.T."/>
            <person name="Shea T.P."/>
            <person name="Kurbessoian T."/>
            <person name="Berby B."/>
            <person name="Fontaine J."/>
            <person name="Livny J."/>
            <person name="Gnirke A."/>
            <person name="Stajich J.E."/>
            <person name="Cuomo C.A."/>
        </authorList>
    </citation>
    <scope>NUCLEOTIDE SEQUENCE [LARGE SCALE GENOMIC DNA]</scope>
    <source>
        <strain evidence="2">CBS 291.66</strain>
    </source>
</reference>
<dbReference type="Gene3D" id="1.25.40.10">
    <property type="entry name" value="Tetratricopeptide repeat domain"/>
    <property type="match status" value="1"/>
</dbReference>
<gene>
    <name evidence="2" type="ORF">O0I10_000658</name>
</gene>
<evidence type="ECO:0000313" key="2">
    <source>
        <dbReference type="EMBL" id="KAJ8663419.1"/>
    </source>
</evidence>
<protein>
    <submittedName>
        <fullName evidence="2">Uncharacterized protein</fullName>
    </submittedName>
</protein>
<dbReference type="Proteomes" id="UP001234581">
    <property type="component" value="Unassembled WGS sequence"/>
</dbReference>